<evidence type="ECO:0000256" key="2">
    <source>
        <dbReference type="ARBA" id="ARBA00022448"/>
    </source>
</evidence>
<dbReference type="GO" id="GO:0015910">
    <property type="term" value="P:long-chain fatty acid import into peroxisome"/>
    <property type="evidence" value="ECO:0007669"/>
    <property type="project" value="TreeGrafter"/>
</dbReference>
<dbReference type="InterPro" id="IPR011527">
    <property type="entry name" value="ABC1_TM_dom"/>
</dbReference>
<dbReference type="GO" id="GO:0005324">
    <property type="term" value="F:long-chain fatty acid transmembrane transporter activity"/>
    <property type="evidence" value="ECO:0007669"/>
    <property type="project" value="TreeGrafter"/>
</dbReference>
<comment type="similarity">
    <text evidence="1">Belongs to the ABC transporter superfamily. ABCD family. Peroxisomal fatty acyl CoA transporter (TC 3.A.1.203) subfamily.</text>
</comment>
<dbReference type="EMBL" id="UZAH01025271">
    <property type="protein sequence ID" value="VDO60017.1"/>
    <property type="molecule type" value="Genomic_DNA"/>
</dbReference>
<protein>
    <submittedName>
        <fullName evidence="10">ABC transporter domain-containing protein</fullName>
    </submittedName>
</protein>
<dbReference type="PANTHER" id="PTHR11384">
    <property type="entry name" value="ATP-BINDING CASSETTE, SUB-FAMILY D MEMBER"/>
    <property type="match status" value="1"/>
</dbReference>
<reference evidence="8 9" key="1">
    <citation type="submission" date="2018-11" db="EMBL/GenBank/DDBJ databases">
        <authorList>
            <consortium name="Pathogen Informatics"/>
        </authorList>
    </citation>
    <scope>NUCLEOTIDE SEQUENCE [LARGE SCALE GENOMIC DNA]</scope>
</reference>
<dbReference type="GO" id="GO:0005524">
    <property type="term" value="F:ATP binding"/>
    <property type="evidence" value="ECO:0007669"/>
    <property type="project" value="InterPro"/>
</dbReference>
<accession>A0A3P7XK35</accession>
<dbReference type="GO" id="GO:0006635">
    <property type="term" value="P:fatty acid beta-oxidation"/>
    <property type="evidence" value="ECO:0007669"/>
    <property type="project" value="TreeGrafter"/>
</dbReference>
<dbReference type="GO" id="GO:0005778">
    <property type="term" value="C:peroxisomal membrane"/>
    <property type="evidence" value="ECO:0007669"/>
    <property type="project" value="TreeGrafter"/>
</dbReference>
<evidence type="ECO:0000256" key="6">
    <source>
        <dbReference type="SAM" id="Phobius"/>
    </source>
</evidence>
<dbReference type="PROSITE" id="PS00211">
    <property type="entry name" value="ABC_TRANSPORTER_1"/>
    <property type="match status" value="1"/>
</dbReference>
<evidence type="ECO:0000313" key="9">
    <source>
        <dbReference type="Proteomes" id="UP000050761"/>
    </source>
</evidence>
<dbReference type="InterPro" id="IPR003439">
    <property type="entry name" value="ABC_transporter-like_ATP-bd"/>
</dbReference>
<dbReference type="SUPFAM" id="SSF90123">
    <property type="entry name" value="ABC transporter transmembrane region"/>
    <property type="match status" value="1"/>
</dbReference>
<dbReference type="GO" id="GO:0140359">
    <property type="term" value="F:ABC-type transporter activity"/>
    <property type="evidence" value="ECO:0007669"/>
    <property type="project" value="InterPro"/>
</dbReference>
<dbReference type="Gene3D" id="1.20.1560.10">
    <property type="entry name" value="ABC transporter type 1, transmembrane domain"/>
    <property type="match status" value="1"/>
</dbReference>
<dbReference type="GO" id="GO:0042760">
    <property type="term" value="P:very long-chain fatty acid catabolic process"/>
    <property type="evidence" value="ECO:0007669"/>
    <property type="project" value="TreeGrafter"/>
</dbReference>
<dbReference type="InterPro" id="IPR027417">
    <property type="entry name" value="P-loop_NTPase"/>
</dbReference>
<evidence type="ECO:0000259" key="7">
    <source>
        <dbReference type="PROSITE" id="PS50893"/>
    </source>
</evidence>
<dbReference type="InterPro" id="IPR017871">
    <property type="entry name" value="ABC_transporter-like_CS"/>
</dbReference>
<dbReference type="Pfam" id="PF00005">
    <property type="entry name" value="ABC_tran"/>
    <property type="match status" value="1"/>
</dbReference>
<dbReference type="WBParaSite" id="HPBE_0000408501-mRNA-1">
    <property type="protein sequence ID" value="HPBE_0000408501-mRNA-1"/>
    <property type="gene ID" value="HPBE_0000408501"/>
</dbReference>
<evidence type="ECO:0000256" key="1">
    <source>
        <dbReference type="ARBA" id="ARBA00008575"/>
    </source>
</evidence>
<feature type="transmembrane region" description="Helical" evidence="6">
    <location>
        <begin position="12"/>
        <end position="29"/>
    </location>
</feature>
<keyword evidence="2" id="KW-0813">Transport</keyword>
<keyword evidence="3 6" id="KW-0812">Transmembrane</keyword>
<dbReference type="Gene3D" id="3.40.50.300">
    <property type="entry name" value="P-loop containing nucleotide triphosphate hydrolases"/>
    <property type="match status" value="1"/>
</dbReference>
<reference evidence="10" key="2">
    <citation type="submission" date="2019-09" db="UniProtKB">
        <authorList>
            <consortium name="WormBaseParasite"/>
        </authorList>
    </citation>
    <scope>IDENTIFICATION</scope>
</reference>
<dbReference type="Proteomes" id="UP000050761">
    <property type="component" value="Unassembled WGS sequence"/>
</dbReference>
<keyword evidence="5 6" id="KW-0472">Membrane</keyword>
<feature type="transmembrane region" description="Helical" evidence="6">
    <location>
        <begin position="185"/>
        <end position="207"/>
    </location>
</feature>
<organism evidence="8">
    <name type="scientific">Heligmosomoides polygyrus</name>
    <name type="common">Parasitic roundworm</name>
    <dbReference type="NCBI Taxonomy" id="6339"/>
    <lineage>
        <taxon>Eukaryota</taxon>
        <taxon>Metazoa</taxon>
        <taxon>Ecdysozoa</taxon>
        <taxon>Nematoda</taxon>
        <taxon>Chromadorea</taxon>
        <taxon>Rhabditida</taxon>
        <taxon>Rhabditina</taxon>
        <taxon>Rhabditomorpha</taxon>
        <taxon>Strongyloidea</taxon>
        <taxon>Heligmosomidae</taxon>
        <taxon>Heligmosomoides</taxon>
    </lineage>
</organism>
<feature type="transmembrane region" description="Helical" evidence="6">
    <location>
        <begin position="163"/>
        <end position="179"/>
    </location>
</feature>
<feature type="transmembrane region" description="Helical" evidence="6">
    <location>
        <begin position="84"/>
        <end position="105"/>
    </location>
</feature>
<dbReference type="AlphaFoldDB" id="A0A3P7XK35"/>
<feature type="transmembrane region" description="Helical" evidence="6">
    <location>
        <begin position="279"/>
        <end position="298"/>
    </location>
</feature>
<dbReference type="PANTHER" id="PTHR11384:SF65">
    <property type="entry name" value="ABC TRANSPORTER DOMAIN-CONTAINING PROTEIN"/>
    <property type="match status" value="1"/>
</dbReference>
<dbReference type="GO" id="GO:0016887">
    <property type="term" value="F:ATP hydrolysis activity"/>
    <property type="evidence" value="ECO:0007669"/>
    <property type="project" value="InterPro"/>
</dbReference>
<dbReference type="InterPro" id="IPR036640">
    <property type="entry name" value="ABC1_TM_sf"/>
</dbReference>
<evidence type="ECO:0000256" key="3">
    <source>
        <dbReference type="ARBA" id="ARBA00022692"/>
    </source>
</evidence>
<evidence type="ECO:0000313" key="8">
    <source>
        <dbReference type="EMBL" id="VDO60017.1"/>
    </source>
</evidence>
<evidence type="ECO:0000256" key="5">
    <source>
        <dbReference type="ARBA" id="ARBA00023136"/>
    </source>
</evidence>
<sequence length="567" mass="65392">MVRVRKGEKDFYLSFKFVVSLFTLLRLIYSRFEFAAILTICSFLASGGYEVANNYSGTIIGDFYMALIDADEKYFWTLVWKATLIYFGQTLLLAISSLITWLLYISMRKNLVTALHKMYFRRNAYYQLNSVDNAGIDNPLVSFRDQRITQDVERFCSTLTNNIFPYILIFPGVIGYYTYKTWVTAGPFGVGIVYLYFLAGVIANRLIVSPLTKWTARVEKAEGNFRFKHVSVRNNAEESAFYGAAEFDESECNRSFTILMKKQFWSAIWRFPPQFLQNFFDYYGGVMSYLIQVFPVFIFHSYKDMDPGTLSKQISNNAFFFIYLINSFTRLTDLALSVGEMAGYSQRISEMVNYLQDVSDDNTNYYNCAEGSEQSQELLITENLSFSSPSDPRSDLVTGLNLVIPKNKTLLITGSSGVGKTSFLRVLKKLWEPRAGMILRRFNQKNSMFLPQRPYFPTGWLSIRQQILFPRLEEDMPCVDMENERILNILRTLRLTPLIPICGGLTEPTNFEWQDTLSPGEQQRLSIARVLFHKPPYVFMDESTSSLSVEDEAIVYNSLKEVISLRM</sequence>
<feature type="domain" description="ABC transporter" evidence="7">
    <location>
        <begin position="379"/>
        <end position="567"/>
    </location>
</feature>
<dbReference type="PROSITE" id="PS50893">
    <property type="entry name" value="ABC_TRANSPORTER_2"/>
    <property type="match status" value="1"/>
</dbReference>
<proteinExistence type="inferred from homology"/>
<keyword evidence="9" id="KW-1185">Reference proteome</keyword>
<gene>
    <name evidence="8" type="ORF">HPBE_LOCUS4086</name>
</gene>
<dbReference type="Pfam" id="PF06472">
    <property type="entry name" value="ABC_membrane_2"/>
    <property type="match status" value="1"/>
</dbReference>
<dbReference type="GO" id="GO:0007031">
    <property type="term" value="P:peroxisome organization"/>
    <property type="evidence" value="ECO:0007669"/>
    <property type="project" value="TreeGrafter"/>
</dbReference>
<dbReference type="SUPFAM" id="SSF52540">
    <property type="entry name" value="P-loop containing nucleoside triphosphate hydrolases"/>
    <property type="match status" value="1"/>
</dbReference>
<name>A0A3P7XK35_HELPZ</name>
<keyword evidence="4 6" id="KW-1133">Transmembrane helix</keyword>
<dbReference type="InterPro" id="IPR050835">
    <property type="entry name" value="ABC_transporter_sub-D"/>
</dbReference>
<evidence type="ECO:0000313" key="10">
    <source>
        <dbReference type="WBParaSite" id="HPBE_0000408501-mRNA-1"/>
    </source>
</evidence>
<evidence type="ECO:0000256" key="4">
    <source>
        <dbReference type="ARBA" id="ARBA00022989"/>
    </source>
</evidence>
<dbReference type="OrthoDB" id="422637at2759"/>